<protein>
    <submittedName>
        <fullName evidence="1">Uncharacterized protein</fullName>
    </submittedName>
</protein>
<dbReference type="AlphaFoldDB" id="A0A2N8PEM9"/>
<organism evidence="1 2">
    <name type="scientific">Streptomyces noursei</name>
    <name type="common">Streptomyces albulus</name>
    <dbReference type="NCBI Taxonomy" id="1971"/>
    <lineage>
        <taxon>Bacteria</taxon>
        <taxon>Bacillati</taxon>
        <taxon>Actinomycetota</taxon>
        <taxon>Actinomycetes</taxon>
        <taxon>Kitasatosporales</taxon>
        <taxon>Streptomycetaceae</taxon>
        <taxon>Streptomyces</taxon>
    </lineage>
</organism>
<dbReference type="Proteomes" id="UP000236047">
    <property type="component" value="Unassembled WGS sequence"/>
</dbReference>
<sequence>MVKDPGQAATLVLVLPRGLEEGWEVIERRHRHWCEDNGLRPLWTTPHLDPVEADYLNAYPSLEGSQARRAAVGSALLRRIALFHTAAAFYRVQCWDDADSWKIDARTAHPRALWHDQLLQRLCHPRWGLPVHVAHRFCHCAEPNAPYQWNHTCAFYFDGHTTGKDDPIYLRVHASPEGRNYDWQIKTLRQVGAPEDWMARAYSQEAVQHHDQQYQAGLLR</sequence>
<reference evidence="2" key="1">
    <citation type="submission" date="2015-09" db="EMBL/GenBank/DDBJ databases">
        <authorList>
            <person name="Graham D.E."/>
            <person name="Mahan K.M."/>
            <person name="Klingeman D.M."/>
            <person name="Fida T."/>
            <person name="Giannone R.J."/>
            <person name="Hettich R.L."/>
            <person name="Parry R.J."/>
            <person name="Spain J.C."/>
        </authorList>
    </citation>
    <scope>NUCLEOTIDE SEQUENCE [LARGE SCALE GENOMIC DNA]</scope>
    <source>
        <strain evidence="2">JCM 4701</strain>
    </source>
</reference>
<comment type="caution">
    <text evidence="1">The sequence shown here is derived from an EMBL/GenBank/DDBJ whole genome shotgun (WGS) entry which is preliminary data.</text>
</comment>
<proteinExistence type="predicted"/>
<name>A0A2N8PEM9_STRNR</name>
<accession>A0A2N8PEM9</accession>
<gene>
    <name evidence="1" type="ORF">AOB60_23695</name>
</gene>
<evidence type="ECO:0000313" key="2">
    <source>
        <dbReference type="Proteomes" id="UP000236047"/>
    </source>
</evidence>
<evidence type="ECO:0000313" key="1">
    <source>
        <dbReference type="EMBL" id="PNE39473.1"/>
    </source>
</evidence>
<dbReference type="EMBL" id="LJSN01000003">
    <property type="protein sequence ID" value="PNE39473.1"/>
    <property type="molecule type" value="Genomic_DNA"/>
</dbReference>
<keyword evidence="2" id="KW-1185">Reference proteome</keyword>